<sequence>MVPPFNIIYPLPLLYSFCANALITPLILTLSSINLYLKLNHEPTQKQQVPFYSITVARA</sequence>
<dbReference type="Proteomes" id="UP000634136">
    <property type="component" value="Unassembled WGS sequence"/>
</dbReference>
<organism evidence="2 3">
    <name type="scientific">Senna tora</name>
    <dbReference type="NCBI Taxonomy" id="362788"/>
    <lineage>
        <taxon>Eukaryota</taxon>
        <taxon>Viridiplantae</taxon>
        <taxon>Streptophyta</taxon>
        <taxon>Embryophyta</taxon>
        <taxon>Tracheophyta</taxon>
        <taxon>Spermatophyta</taxon>
        <taxon>Magnoliopsida</taxon>
        <taxon>eudicotyledons</taxon>
        <taxon>Gunneridae</taxon>
        <taxon>Pentapetalae</taxon>
        <taxon>rosids</taxon>
        <taxon>fabids</taxon>
        <taxon>Fabales</taxon>
        <taxon>Fabaceae</taxon>
        <taxon>Caesalpinioideae</taxon>
        <taxon>Cassia clade</taxon>
        <taxon>Senna</taxon>
    </lineage>
</organism>
<reference evidence="2" key="1">
    <citation type="submission" date="2020-09" db="EMBL/GenBank/DDBJ databases">
        <title>Genome-Enabled Discovery of Anthraquinone Biosynthesis in Senna tora.</title>
        <authorList>
            <person name="Kang S.-H."/>
            <person name="Pandey R.P."/>
            <person name="Lee C.-M."/>
            <person name="Sim J.-S."/>
            <person name="Jeong J.-T."/>
            <person name="Choi B.-S."/>
            <person name="Jung M."/>
            <person name="Ginzburg D."/>
            <person name="Zhao K."/>
            <person name="Won S.Y."/>
            <person name="Oh T.-J."/>
            <person name="Yu Y."/>
            <person name="Kim N.-H."/>
            <person name="Lee O.R."/>
            <person name="Lee T.-H."/>
            <person name="Bashyal P."/>
            <person name="Kim T.-S."/>
            <person name="Lee W.-H."/>
            <person name="Kawkins C."/>
            <person name="Kim C.-K."/>
            <person name="Kim J.S."/>
            <person name="Ahn B.O."/>
            <person name="Rhee S.Y."/>
            <person name="Sohng J.K."/>
        </authorList>
    </citation>
    <scope>NUCLEOTIDE SEQUENCE</scope>
    <source>
        <tissue evidence="2">Leaf</tissue>
    </source>
</reference>
<comment type="caution">
    <text evidence="2">The sequence shown here is derived from an EMBL/GenBank/DDBJ whole genome shotgun (WGS) entry which is preliminary data.</text>
</comment>
<keyword evidence="1" id="KW-1133">Transmembrane helix</keyword>
<evidence type="ECO:0000313" key="2">
    <source>
        <dbReference type="EMBL" id="KAF7837916.1"/>
    </source>
</evidence>
<evidence type="ECO:0000256" key="1">
    <source>
        <dbReference type="SAM" id="Phobius"/>
    </source>
</evidence>
<dbReference type="EMBL" id="JAAIUW010000003">
    <property type="protein sequence ID" value="KAF7837916.1"/>
    <property type="molecule type" value="Genomic_DNA"/>
</dbReference>
<dbReference type="AlphaFoldDB" id="A0A835CDY3"/>
<feature type="transmembrane region" description="Helical" evidence="1">
    <location>
        <begin position="12"/>
        <end position="37"/>
    </location>
</feature>
<gene>
    <name evidence="2" type="ORF">G2W53_006398</name>
</gene>
<protein>
    <submittedName>
        <fullName evidence="2">Uncharacterized protein</fullName>
    </submittedName>
</protein>
<accession>A0A835CDY3</accession>
<keyword evidence="1" id="KW-0812">Transmembrane</keyword>
<keyword evidence="1" id="KW-0472">Membrane</keyword>
<name>A0A835CDY3_9FABA</name>
<proteinExistence type="predicted"/>
<keyword evidence="3" id="KW-1185">Reference proteome</keyword>
<evidence type="ECO:0000313" key="3">
    <source>
        <dbReference type="Proteomes" id="UP000634136"/>
    </source>
</evidence>